<dbReference type="InterPro" id="IPR029063">
    <property type="entry name" value="SAM-dependent_MTases_sf"/>
</dbReference>
<evidence type="ECO:0000256" key="3">
    <source>
        <dbReference type="ARBA" id="ARBA00022679"/>
    </source>
</evidence>
<sequence length="260" mass="28673">MSDSEFLYDDLHIAFLEDLWGEGFLSPGGAEEAARVLDGLEVKGKRILDIGCGSGAIAVMLLRDLGAAHVTGIDVEAPVCAAATRRADQAGLSDRITIREVTPGPFDFPDKSFDIVYSKDSIIHIPDKEALAREVFRILKPGGWFAASDWLIAHDDTPSPEMQAYIKAEALDFAMASPARYRRALEQAGFSDITLKNRNPWYRAVARDELDRLSGSENARLSERYGKDFIDGQISTWQAMTAVLESGEHCPHHLRGRRPG</sequence>
<organism evidence="7 8">
    <name type="scientific">Seohaeicola nanhaiensis</name>
    <dbReference type="NCBI Taxonomy" id="1387282"/>
    <lineage>
        <taxon>Bacteria</taxon>
        <taxon>Pseudomonadati</taxon>
        <taxon>Pseudomonadota</taxon>
        <taxon>Alphaproteobacteria</taxon>
        <taxon>Rhodobacterales</taxon>
        <taxon>Roseobacteraceae</taxon>
        <taxon>Seohaeicola</taxon>
    </lineage>
</organism>
<evidence type="ECO:0000313" key="8">
    <source>
        <dbReference type="Proteomes" id="UP001595973"/>
    </source>
</evidence>
<dbReference type="Pfam" id="PF13649">
    <property type="entry name" value="Methyltransf_25"/>
    <property type="match status" value="1"/>
</dbReference>
<evidence type="ECO:0000256" key="4">
    <source>
        <dbReference type="ARBA" id="ARBA00025707"/>
    </source>
</evidence>
<dbReference type="InterPro" id="IPR041698">
    <property type="entry name" value="Methyltransf_25"/>
</dbReference>
<dbReference type="GO" id="GO:0032259">
    <property type="term" value="P:methylation"/>
    <property type="evidence" value="ECO:0007669"/>
    <property type="project" value="UniProtKB-KW"/>
</dbReference>
<evidence type="ECO:0000256" key="1">
    <source>
        <dbReference type="ARBA" id="ARBA00005189"/>
    </source>
</evidence>
<dbReference type="RefSeq" id="WP_380716562.1">
    <property type="nucleotide sequence ID" value="NZ_JBHSGI010000004.1"/>
</dbReference>
<reference evidence="8" key="1">
    <citation type="journal article" date="2019" name="Int. J. Syst. Evol. Microbiol.">
        <title>The Global Catalogue of Microorganisms (GCM) 10K type strain sequencing project: providing services to taxonomists for standard genome sequencing and annotation.</title>
        <authorList>
            <consortium name="The Broad Institute Genomics Platform"/>
            <consortium name="The Broad Institute Genome Sequencing Center for Infectious Disease"/>
            <person name="Wu L."/>
            <person name="Ma J."/>
        </authorList>
    </citation>
    <scope>NUCLEOTIDE SEQUENCE [LARGE SCALE GENOMIC DNA]</scope>
    <source>
        <strain evidence="8">CGMCC 4.7283</strain>
    </source>
</reference>
<comment type="pathway">
    <text evidence="1">Lipid metabolism.</text>
</comment>
<accession>A0ABV9KEC7</accession>
<comment type="caution">
    <text evidence="7">The sequence shown here is derived from an EMBL/GenBank/DDBJ whole genome shotgun (WGS) entry which is preliminary data.</text>
</comment>
<dbReference type="CDD" id="cd02440">
    <property type="entry name" value="AdoMet_MTases"/>
    <property type="match status" value="1"/>
</dbReference>
<evidence type="ECO:0000256" key="2">
    <source>
        <dbReference type="ARBA" id="ARBA00022603"/>
    </source>
</evidence>
<dbReference type="PANTHER" id="PTHR44307:SF2">
    <property type="entry name" value="PHOSPHOETHANOLAMINE METHYLTRANSFERASE ISOFORM X1"/>
    <property type="match status" value="1"/>
</dbReference>
<dbReference type="EMBL" id="JBHSGI010000004">
    <property type="protein sequence ID" value="MFC4668289.1"/>
    <property type="molecule type" value="Genomic_DNA"/>
</dbReference>
<comment type="pathway">
    <text evidence="4">Phospholipid metabolism.</text>
</comment>
<evidence type="ECO:0000313" key="7">
    <source>
        <dbReference type="EMBL" id="MFC4668289.1"/>
    </source>
</evidence>
<protein>
    <submittedName>
        <fullName evidence="7">Methyltransferase domain-containing protein</fullName>
    </submittedName>
</protein>
<name>A0ABV9KEC7_9RHOB</name>
<comment type="catalytic activity">
    <reaction evidence="5">
        <text>phosphoethanolamine + S-adenosyl-L-methionine = N-methylethanolamine phosphate + S-adenosyl-L-homocysteine + H(+)</text>
        <dbReference type="Rhea" id="RHEA:20365"/>
        <dbReference type="ChEBI" id="CHEBI:15378"/>
        <dbReference type="ChEBI" id="CHEBI:57781"/>
        <dbReference type="ChEBI" id="CHEBI:57856"/>
        <dbReference type="ChEBI" id="CHEBI:58190"/>
        <dbReference type="ChEBI" id="CHEBI:59789"/>
        <dbReference type="EC" id="2.1.1.103"/>
    </reaction>
    <physiologicalReaction direction="left-to-right" evidence="5">
        <dbReference type="Rhea" id="RHEA:20366"/>
    </physiologicalReaction>
</comment>
<dbReference type="SUPFAM" id="SSF53335">
    <property type="entry name" value="S-adenosyl-L-methionine-dependent methyltransferases"/>
    <property type="match status" value="1"/>
</dbReference>
<dbReference type="PANTHER" id="PTHR44307">
    <property type="entry name" value="PHOSPHOETHANOLAMINE METHYLTRANSFERASE"/>
    <property type="match status" value="1"/>
</dbReference>
<gene>
    <name evidence="7" type="ORF">ACFO5X_06960</name>
</gene>
<evidence type="ECO:0000256" key="5">
    <source>
        <dbReference type="ARBA" id="ARBA00047622"/>
    </source>
</evidence>
<dbReference type="GO" id="GO:0008168">
    <property type="term" value="F:methyltransferase activity"/>
    <property type="evidence" value="ECO:0007669"/>
    <property type="project" value="UniProtKB-KW"/>
</dbReference>
<proteinExistence type="predicted"/>
<dbReference type="Proteomes" id="UP001595973">
    <property type="component" value="Unassembled WGS sequence"/>
</dbReference>
<keyword evidence="3" id="KW-0808">Transferase</keyword>
<evidence type="ECO:0000259" key="6">
    <source>
        <dbReference type="Pfam" id="PF13649"/>
    </source>
</evidence>
<keyword evidence="2 7" id="KW-0489">Methyltransferase</keyword>
<dbReference type="Gene3D" id="3.40.50.150">
    <property type="entry name" value="Vaccinia Virus protein VP39"/>
    <property type="match status" value="1"/>
</dbReference>
<feature type="domain" description="Methyltransferase" evidence="6">
    <location>
        <begin position="47"/>
        <end position="143"/>
    </location>
</feature>
<keyword evidence="8" id="KW-1185">Reference proteome</keyword>